<dbReference type="InterPro" id="IPR003010">
    <property type="entry name" value="C-N_Hydrolase"/>
</dbReference>
<comment type="similarity">
    <text evidence="2 9">Belongs to the CN hydrolase family. Apolipoprotein N-acyltransferase subfamily.</text>
</comment>
<dbReference type="EC" id="2.3.1.269" evidence="9"/>
<feature type="domain" description="CN hydrolase" evidence="10">
    <location>
        <begin position="246"/>
        <end position="496"/>
    </location>
</feature>
<dbReference type="OrthoDB" id="9804277at2"/>
<reference evidence="11 12" key="1">
    <citation type="submission" date="2017-12" db="EMBL/GenBank/DDBJ databases">
        <title>Genomes of bacteria within cyanobacterial aggregates.</title>
        <authorList>
            <person name="Cai H."/>
        </authorList>
    </citation>
    <scope>NUCLEOTIDE SEQUENCE [LARGE SCALE GENOMIC DNA]</scope>
    <source>
        <strain evidence="11 12">TH16</strain>
    </source>
</reference>
<keyword evidence="5 9" id="KW-0812">Transmembrane</keyword>
<feature type="transmembrane region" description="Helical" evidence="9">
    <location>
        <begin position="70"/>
        <end position="93"/>
    </location>
</feature>
<evidence type="ECO:0000256" key="8">
    <source>
        <dbReference type="ARBA" id="ARBA00023315"/>
    </source>
</evidence>
<keyword evidence="12" id="KW-1185">Reference proteome</keyword>
<keyword evidence="3 9" id="KW-1003">Cell membrane</keyword>
<dbReference type="Pfam" id="PF00795">
    <property type="entry name" value="CN_hydrolase"/>
    <property type="match status" value="1"/>
</dbReference>
<dbReference type="Pfam" id="PF20154">
    <property type="entry name" value="LNT_N"/>
    <property type="match status" value="1"/>
</dbReference>
<feature type="transmembrane region" description="Helical" evidence="9">
    <location>
        <begin position="503"/>
        <end position="525"/>
    </location>
</feature>
<evidence type="ECO:0000259" key="10">
    <source>
        <dbReference type="PROSITE" id="PS50263"/>
    </source>
</evidence>
<evidence type="ECO:0000256" key="9">
    <source>
        <dbReference type="HAMAP-Rule" id="MF_01148"/>
    </source>
</evidence>
<dbReference type="PANTHER" id="PTHR38686">
    <property type="entry name" value="APOLIPOPROTEIN N-ACYLTRANSFERASE"/>
    <property type="match status" value="1"/>
</dbReference>
<dbReference type="GO" id="GO:0005886">
    <property type="term" value="C:plasma membrane"/>
    <property type="evidence" value="ECO:0007669"/>
    <property type="project" value="UniProtKB-SubCell"/>
</dbReference>
<dbReference type="EMBL" id="CP025611">
    <property type="protein sequence ID" value="AUN30291.1"/>
    <property type="molecule type" value="Genomic_DNA"/>
</dbReference>
<dbReference type="InterPro" id="IPR036526">
    <property type="entry name" value="C-N_Hydrolase_sf"/>
</dbReference>
<evidence type="ECO:0000256" key="3">
    <source>
        <dbReference type="ARBA" id="ARBA00022475"/>
    </source>
</evidence>
<dbReference type="CDD" id="cd07571">
    <property type="entry name" value="ALP_N-acyl_transferase"/>
    <property type="match status" value="1"/>
</dbReference>
<evidence type="ECO:0000256" key="2">
    <source>
        <dbReference type="ARBA" id="ARBA00010065"/>
    </source>
</evidence>
<dbReference type="NCBIfam" id="TIGR00546">
    <property type="entry name" value="lnt"/>
    <property type="match status" value="1"/>
</dbReference>
<accession>A0A2K9NAX0</accession>
<evidence type="ECO:0000313" key="11">
    <source>
        <dbReference type="EMBL" id="AUN30291.1"/>
    </source>
</evidence>
<feature type="transmembrane region" description="Helical" evidence="9">
    <location>
        <begin position="99"/>
        <end position="120"/>
    </location>
</feature>
<comment type="subcellular location">
    <subcellularLocation>
        <location evidence="1 9">Cell membrane</location>
        <topology evidence="1 9">Multi-pass membrane protein</topology>
    </subcellularLocation>
</comment>
<organism evidence="11 12">
    <name type="scientific">Niveispirillum cyanobacteriorum</name>
    <dbReference type="NCBI Taxonomy" id="1612173"/>
    <lineage>
        <taxon>Bacteria</taxon>
        <taxon>Pseudomonadati</taxon>
        <taxon>Pseudomonadota</taxon>
        <taxon>Alphaproteobacteria</taxon>
        <taxon>Rhodospirillales</taxon>
        <taxon>Azospirillaceae</taxon>
        <taxon>Niveispirillum</taxon>
    </lineage>
</organism>
<dbReference type="UniPathway" id="UPA00666"/>
<evidence type="ECO:0000256" key="7">
    <source>
        <dbReference type="ARBA" id="ARBA00023136"/>
    </source>
</evidence>
<evidence type="ECO:0000313" key="12">
    <source>
        <dbReference type="Proteomes" id="UP000234752"/>
    </source>
</evidence>
<keyword evidence="8 9" id="KW-0012">Acyltransferase</keyword>
<dbReference type="InterPro" id="IPR045378">
    <property type="entry name" value="LNT_N"/>
</dbReference>
<proteinExistence type="inferred from homology"/>
<dbReference type="AlphaFoldDB" id="A0A2K9NAX0"/>
<dbReference type="GO" id="GO:0016410">
    <property type="term" value="F:N-acyltransferase activity"/>
    <property type="evidence" value="ECO:0007669"/>
    <property type="project" value="UniProtKB-UniRule"/>
</dbReference>
<dbReference type="HAMAP" id="MF_01148">
    <property type="entry name" value="Lnt"/>
    <property type="match status" value="1"/>
</dbReference>
<keyword evidence="4 9" id="KW-0808">Transferase</keyword>
<evidence type="ECO:0000256" key="1">
    <source>
        <dbReference type="ARBA" id="ARBA00004651"/>
    </source>
</evidence>
<dbReference type="RefSeq" id="WP_102111984.1">
    <property type="nucleotide sequence ID" value="NZ_BMGN01000002.1"/>
</dbReference>
<dbReference type="KEGG" id="ncb:C0V82_08635"/>
<gene>
    <name evidence="9 11" type="primary">lnt</name>
    <name evidence="11" type="ORF">C0V82_08635</name>
</gene>
<comment type="catalytic activity">
    <reaction evidence="9">
        <text>N-terminal S-1,2-diacyl-sn-glyceryl-L-cysteinyl-[lipoprotein] + a glycerophospholipid = N-acyl-S-1,2-diacyl-sn-glyceryl-L-cysteinyl-[lipoprotein] + a 2-acyl-sn-glycero-3-phospholipid + H(+)</text>
        <dbReference type="Rhea" id="RHEA:48228"/>
        <dbReference type="Rhea" id="RHEA-COMP:14681"/>
        <dbReference type="Rhea" id="RHEA-COMP:14684"/>
        <dbReference type="ChEBI" id="CHEBI:15378"/>
        <dbReference type="ChEBI" id="CHEBI:136912"/>
        <dbReference type="ChEBI" id="CHEBI:140656"/>
        <dbReference type="ChEBI" id="CHEBI:140657"/>
        <dbReference type="ChEBI" id="CHEBI:140660"/>
        <dbReference type="EC" id="2.3.1.269"/>
    </reaction>
</comment>
<evidence type="ECO:0000256" key="4">
    <source>
        <dbReference type="ARBA" id="ARBA00022679"/>
    </source>
</evidence>
<evidence type="ECO:0000256" key="6">
    <source>
        <dbReference type="ARBA" id="ARBA00022989"/>
    </source>
</evidence>
<feature type="transmembrane region" description="Helical" evidence="9">
    <location>
        <begin position="208"/>
        <end position="228"/>
    </location>
</feature>
<dbReference type="GO" id="GO:0042158">
    <property type="term" value="P:lipoprotein biosynthetic process"/>
    <property type="evidence" value="ECO:0007669"/>
    <property type="project" value="UniProtKB-UniRule"/>
</dbReference>
<feature type="transmembrane region" description="Helical" evidence="9">
    <location>
        <begin position="132"/>
        <end position="150"/>
    </location>
</feature>
<keyword evidence="6 9" id="KW-1133">Transmembrane helix</keyword>
<keyword evidence="7 9" id="KW-0472">Membrane</keyword>
<sequence>MTQPAVSPRLAILACRVTDLRGWRRLGLSALAGAVATLALPPAHILPLLWLAFPLLIWLLRGSDRGRTDFAIGFAFGVGHHVPGLYWISAALFTDIGRFWFMLPFALLGLPALLGLFLGAGTAAFGWARRRFGLTGWAEAVALALAWVAVEYARGHLFTGFPWNLLGYGWVPILPVLQFASVAGIYGLSLLTVLVASLPATLAGPRPSWRPALAGVAVLALVAGWGGWRMAGQGLGDVPGVMLRVVQPNIPQELKWKEEAKINNLRHLISMSGAEGWDRITHVIWPETAVPYFLSSDSSNADQQPLTRLLTQIAPPGGALITGGNRLATDAAGNYVYFNSLFALTQGGHVAASFDKFHLVPFGEYLPLRALLPKGMKAVAAGADFSAGPGPQSLTLPGAPAASPLICYEVIFPGAVMPRGGERPHWLLNVTNDAWYGQTAGPHQHFAITIVRAVEEGVPLVRAANTGISGVIDAYGRVRGSVPLGDSGNLDISLPQRAVFVPLYADFGDLVPALIWLGLLLAIVVKARRQITA</sequence>
<dbReference type="SUPFAM" id="SSF56317">
    <property type="entry name" value="Carbon-nitrogen hydrolase"/>
    <property type="match status" value="1"/>
</dbReference>
<feature type="transmembrane region" description="Helical" evidence="9">
    <location>
        <begin position="170"/>
        <end position="196"/>
    </location>
</feature>
<dbReference type="Gene3D" id="3.60.110.10">
    <property type="entry name" value="Carbon-nitrogen hydrolase"/>
    <property type="match status" value="1"/>
</dbReference>
<dbReference type="InterPro" id="IPR004563">
    <property type="entry name" value="Apolipo_AcylTrfase"/>
</dbReference>
<comment type="function">
    <text evidence="9">Catalyzes the phospholipid dependent N-acylation of the N-terminal cysteine of apolipoprotein, the last step in lipoprotein maturation.</text>
</comment>
<comment type="pathway">
    <text evidence="9">Protein modification; lipoprotein biosynthesis (N-acyl transfer).</text>
</comment>
<dbReference type="Proteomes" id="UP000234752">
    <property type="component" value="Chromosome eg_1"/>
</dbReference>
<name>A0A2K9NAX0_9PROT</name>
<dbReference type="PANTHER" id="PTHR38686:SF1">
    <property type="entry name" value="APOLIPOPROTEIN N-ACYLTRANSFERASE"/>
    <property type="match status" value="1"/>
</dbReference>
<dbReference type="PROSITE" id="PS50263">
    <property type="entry name" value="CN_HYDROLASE"/>
    <property type="match status" value="1"/>
</dbReference>
<evidence type="ECO:0000256" key="5">
    <source>
        <dbReference type="ARBA" id="ARBA00022692"/>
    </source>
</evidence>
<feature type="transmembrane region" description="Helical" evidence="9">
    <location>
        <begin position="30"/>
        <end position="58"/>
    </location>
</feature>
<protein>
    <recommendedName>
        <fullName evidence="9">Apolipoprotein N-acyltransferase</fullName>
        <shortName evidence="9">ALP N-acyltransferase</shortName>
        <ecNumber evidence="9">2.3.1.269</ecNumber>
    </recommendedName>
</protein>
<keyword evidence="11" id="KW-0449">Lipoprotein</keyword>